<reference evidence="4 5" key="1">
    <citation type="submission" date="2022-02" db="EMBL/GenBank/DDBJ databases">
        <title>Genome analysis of Beneficial Microorganisms for Coral consortium from Pocillopora damicornis.</title>
        <authorList>
            <person name="Rosado P.M."/>
            <person name="Cardoso P.M."/>
            <person name="Rosado J.G."/>
            <person name="Schultz J."/>
            <person name="Rocha U."/>
            <person name="Costa T.K."/>
            <person name="Peixoto R.S."/>
        </authorList>
    </citation>
    <scope>NUCLEOTIDE SEQUENCE [LARGE SCALE GENOMIC DNA]</scope>
    <source>
        <strain evidence="4 5">BMC5</strain>
    </source>
</reference>
<gene>
    <name evidence="4" type="ORF">MKZ47_16065</name>
</gene>
<dbReference type="InterPro" id="IPR001638">
    <property type="entry name" value="Solute-binding_3/MltF_N"/>
</dbReference>
<dbReference type="RefSeq" id="WP_175082989.1">
    <property type="nucleotide sequence ID" value="NZ_JAKUMG010000010.1"/>
</dbReference>
<evidence type="ECO:0000256" key="1">
    <source>
        <dbReference type="ARBA" id="ARBA00010333"/>
    </source>
</evidence>
<comment type="caution">
    <text evidence="4">The sequence shown here is derived from an EMBL/GenBank/DDBJ whole genome shotgun (WGS) entry which is preliminary data.</text>
</comment>
<evidence type="ECO:0000259" key="3">
    <source>
        <dbReference type="SMART" id="SM00062"/>
    </source>
</evidence>
<dbReference type="Gene3D" id="3.40.190.10">
    <property type="entry name" value="Periplasmic binding protein-like II"/>
    <property type="match status" value="2"/>
</dbReference>
<keyword evidence="5" id="KW-1185">Reference proteome</keyword>
<evidence type="ECO:0000256" key="2">
    <source>
        <dbReference type="ARBA" id="ARBA00022729"/>
    </source>
</evidence>
<sequence length="289" mass="32911">MTKLYDIFVVFMTQGRLQYRERVNVVMSITMKRYIISLLLLLCSSFAFATSFDKVVVAVDHAPPYGMVSEDGRVSGAIVDIMREIQRTLPIKLEYVACPFSRCLKMLEQNELDVMGGLIRTEEREQKMQFLTPPYMMLSSSFVFYARADSELKINNYQDLVGKRIAVMRGAAHFPRFDNDKTLTKVEALSEHNAFDMLLKSRVELVIAVETTADHASVFLQRPSQDIVKMPYRYKDVIYGHIALSKQFASSGLAEKIQDRLNTLVLNGRLTELVKSYNLPPVTAVAIDK</sequence>
<evidence type="ECO:0000313" key="4">
    <source>
        <dbReference type="EMBL" id="MDI4670588.1"/>
    </source>
</evidence>
<dbReference type="Proteomes" id="UP001156974">
    <property type="component" value="Unassembled WGS sequence"/>
</dbReference>
<dbReference type="SUPFAM" id="SSF53850">
    <property type="entry name" value="Periplasmic binding protein-like II"/>
    <property type="match status" value="1"/>
</dbReference>
<feature type="domain" description="Solute-binding protein family 3/N-terminal" evidence="3">
    <location>
        <begin position="54"/>
        <end position="281"/>
    </location>
</feature>
<evidence type="ECO:0000313" key="5">
    <source>
        <dbReference type="Proteomes" id="UP001156974"/>
    </source>
</evidence>
<dbReference type="PANTHER" id="PTHR35936">
    <property type="entry name" value="MEMBRANE-BOUND LYTIC MUREIN TRANSGLYCOSYLASE F"/>
    <property type="match status" value="1"/>
</dbReference>
<dbReference type="PANTHER" id="PTHR35936:SF25">
    <property type="entry name" value="ABC TRANSPORTER SUBSTRATE-BINDING PROTEIN"/>
    <property type="match status" value="1"/>
</dbReference>
<organism evidence="4 5">
    <name type="scientific">Pseudoalteromonas shioyasakiensis</name>
    <dbReference type="NCBI Taxonomy" id="1190813"/>
    <lineage>
        <taxon>Bacteria</taxon>
        <taxon>Pseudomonadati</taxon>
        <taxon>Pseudomonadota</taxon>
        <taxon>Gammaproteobacteria</taxon>
        <taxon>Alteromonadales</taxon>
        <taxon>Pseudoalteromonadaceae</taxon>
        <taxon>Pseudoalteromonas</taxon>
    </lineage>
</organism>
<keyword evidence="2" id="KW-0732">Signal</keyword>
<dbReference type="SMART" id="SM00062">
    <property type="entry name" value="PBPb"/>
    <property type="match status" value="1"/>
</dbReference>
<proteinExistence type="inferred from homology"/>
<protein>
    <submittedName>
        <fullName evidence="4">Transporter substrate-binding domain-containing protein</fullName>
    </submittedName>
</protein>
<accession>A0ABT6U328</accession>
<dbReference type="EMBL" id="JAKUMG010000010">
    <property type="protein sequence ID" value="MDI4670588.1"/>
    <property type="molecule type" value="Genomic_DNA"/>
</dbReference>
<comment type="similarity">
    <text evidence="1">Belongs to the bacterial solute-binding protein 3 family.</text>
</comment>
<dbReference type="Pfam" id="PF00497">
    <property type="entry name" value="SBP_bac_3"/>
    <property type="match status" value="1"/>
</dbReference>
<name>A0ABT6U328_9GAMM</name>